<evidence type="ECO:0000313" key="3">
    <source>
        <dbReference type="Proteomes" id="UP001497457"/>
    </source>
</evidence>
<feature type="compositionally biased region" description="Basic and acidic residues" evidence="1">
    <location>
        <begin position="1"/>
        <end position="28"/>
    </location>
</feature>
<gene>
    <name evidence="2" type="ORF">URODEC1_LOCUS65061</name>
</gene>
<dbReference type="AlphaFoldDB" id="A0ABC9BM78"/>
<organism evidence="2 3">
    <name type="scientific">Urochloa decumbens</name>
    <dbReference type="NCBI Taxonomy" id="240449"/>
    <lineage>
        <taxon>Eukaryota</taxon>
        <taxon>Viridiplantae</taxon>
        <taxon>Streptophyta</taxon>
        <taxon>Embryophyta</taxon>
        <taxon>Tracheophyta</taxon>
        <taxon>Spermatophyta</taxon>
        <taxon>Magnoliopsida</taxon>
        <taxon>Liliopsida</taxon>
        <taxon>Poales</taxon>
        <taxon>Poaceae</taxon>
        <taxon>PACMAD clade</taxon>
        <taxon>Panicoideae</taxon>
        <taxon>Panicodae</taxon>
        <taxon>Paniceae</taxon>
        <taxon>Melinidinae</taxon>
        <taxon>Urochloa</taxon>
    </lineage>
</organism>
<dbReference type="FunFam" id="3.10.20.310:FF:000016">
    <property type="entry name" value="Outer membrane OMP85 family protein"/>
    <property type="match status" value="1"/>
</dbReference>
<evidence type="ECO:0008006" key="4">
    <source>
        <dbReference type="Google" id="ProtNLM"/>
    </source>
</evidence>
<evidence type="ECO:0000256" key="1">
    <source>
        <dbReference type="SAM" id="MobiDB-lite"/>
    </source>
</evidence>
<feature type="compositionally biased region" description="Acidic residues" evidence="1">
    <location>
        <begin position="29"/>
        <end position="48"/>
    </location>
</feature>
<keyword evidence="3" id="KW-1185">Reference proteome</keyword>
<proteinExistence type="predicted"/>
<sequence length="327" mass="35626">MARAAADQDPKARRHEPAAAAAEPHEPTAEVDADFAEYDGDEEEEELDGPVAAAVERDRLQSVFRRLSSEPVGIRVRDVVIMGNTETRGELIEAEVADLLRAAQTMQDLIRAASVATARLQRLRVFDAVKITLDAGAPDLTGTTNVVIQVVEAANSLAYSVGTYSKPEEFAVHGAMPLGFYNATLNFGIGVDAILPLGERYTDHRSHVPGSFILCGHSSPVCSLSGLSSMLGFRSRGVGPIEARWLVPNESESGSAAASEMGCLRGHLSTSVFADFSFDLPSSQVIPRCWNSRTCIPRDWELGRVYQIKSLSAHSQELRWCWRHFTN</sequence>
<dbReference type="EMBL" id="OZ075136">
    <property type="protein sequence ID" value="CAL5000847.1"/>
    <property type="molecule type" value="Genomic_DNA"/>
</dbReference>
<evidence type="ECO:0000313" key="2">
    <source>
        <dbReference type="EMBL" id="CAL5000847.1"/>
    </source>
</evidence>
<dbReference type="Gene3D" id="3.10.20.310">
    <property type="entry name" value="membrane protein fhac"/>
    <property type="match status" value="1"/>
</dbReference>
<reference evidence="2" key="1">
    <citation type="submission" date="2024-10" db="EMBL/GenBank/DDBJ databases">
        <authorList>
            <person name="Ryan C."/>
        </authorList>
    </citation>
    <scope>NUCLEOTIDE SEQUENCE [LARGE SCALE GENOMIC DNA]</scope>
</reference>
<name>A0ABC9BM78_9POAL</name>
<accession>A0ABC9BM78</accession>
<dbReference type="Proteomes" id="UP001497457">
    <property type="component" value="Chromosome 26rd"/>
</dbReference>
<feature type="region of interest" description="Disordered" evidence="1">
    <location>
        <begin position="1"/>
        <end position="48"/>
    </location>
</feature>
<protein>
    <recommendedName>
        <fullName evidence="4">POTRA domain-containing protein</fullName>
    </recommendedName>
</protein>